<dbReference type="Gene3D" id="2.60.40.2340">
    <property type="match status" value="1"/>
</dbReference>
<evidence type="ECO:0000256" key="1">
    <source>
        <dbReference type="SAM" id="SignalP"/>
    </source>
</evidence>
<feature type="domain" description="Putative carbohydrate metabolism" evidence="2">
    <location>
        <begin position="155"/>
        <end position="390"/>
    </location>
</feature>
<dbReference type="OrthoDB" id="713122at2"/>
<dbReference type="AlphaFoldDB" id="A0A6I3LFP5"/>
<dbReference type="Gene3D" id="2.60.120.890">
    <property type="entry name" value="BT2081, beta-jelly-roll domain"/>
    <property type="match status" value="1"/>
</dbReference>
<proteinExistence type="predicted"/>
<dbReference type="InterPro" id="IPR025112">
    <property type="entry name" value="PCMD"/>
</dbReference>
<evidence type="ECO:0000259" key="2">
    <source>
        <dbReference type="Pfam" id="PF13201"/>
    </source>
</evidence>
<sequence>MKKNYLLFSLFLLISVTLSSCIKDEAPSKQAYILEATIADAEVLLLNHNKKVGDEDIIIFQLKQNKEDNIFAPEFVLSPGATIQPESGTSLDFTNGPQKYIVTSEDHAWTKTYYVNFILSEFPTYFNLEDYLLYKGSAVLQEEYDVDERYASDVYINFISYTDKNEVNTLWSSGNQGFSIMPAGKLKLTNPSQYPTAVDFDGYKGKAAKLSTILTGLDHKMTGFIKTPGIAAGNLFTGTFSLNMSVPAASPKFGIPYNTNRKPITLKGFYKYKAGDFYGAKNEFALKDLDRDTWDAYAILFEKTTDKNYLDGVHNFESEKMVMVARIEEGSYPETEQWTPFEANFKNVNDKTFDPSKEYMIALVFTSSIQGADFRGAIGSTLWIDEIELVLEDN</sequence>
<organism evidence="3 4">
    <name type="scientific">Myroides albus</name>
    <dbReference type="NCBI Taxonomy" id="2562892"/>
    <lineage>
        <taxon>Bacteria</taxon>
        <taxon>Pseudomonadati</taxon>
        <taxon>Bacteroidota</taxon>
        <taxon>Flavobacteriia</taxon>
        <taxon>Flavobacteriales</taxon>
        <taxon>Flavobacteriaceae</taxon>
        <taxon>Myroides</taxon>
    </lineage>
</organism>
<evidence type="ECO:0000313" key="4">
    <source>
        <dbReference type="Proteomes" id="UP000438760"/>
    </source>
</evidence>
<protein>
    <recommendedName>
        <fullName evidence="2">Putative carbohydrate metabolism domain-containing protein</fullName>
    </recommendedName>
</protein>
<dbReference type="Proteomes" id="UP000438760">
    <property type="component" value="Unassembled WGS sequence"/>
</dbReference>
<dbReference type="PROSITE" id="PS51257">
    <property type="entry name" value="PROKAR_LIPOPROTEIN"/>
    <property type="match status" value="1"/>
</dbReference>
<name>A0A6I3LFP5_9FLAO</name>
<reference evidence="3 4" key="1">
    <citation type="submission" date="2019-11" db="EMBL/GenBank/DDBJ databases">
        <title>Genome of Strain BIT-d1.</title>
        <authorList>
            <person name="Yang Y."/>
        </authorList>
    </citation>
    <scope>NUCLEOTIDE SEQUENCE [LARGE SCALE GENOMIC DNA]</scope>
    <source>
        <strain evidence="3 4">BIT-d1</strain>
    </source>
</reference>
<dbReference type="Pfam" id="PF13201">
    <property type="entry name" value="PCMD"/>
    <property type="match status" value="1"/>
</dbReference>
<gene>
    <name evidence="3" type="ORF">GJV76_00400</name>
</gene>
<keyword evidence="1" id="KW-0732">Signal</keyword>
<feature type="signal peptide" evidence="1">
    <location>
        <begin position="1"/>
        <end position="20"/>
    </location>
</feature>
<dbReference type="InterPro" id="IPR038653">
    <property type="entry name" value="Put_CMD_sf"/>
</dbReference>
<dbReference type="EMBL" id="WMJX01000001">
    <property type="protein sequence ID" value="MTG96614.1"/>
    <property type="molecule type" value="Genomic_DNA"/>
</dbReference>
<keyword evidence="4" id="KW-1185">Reference proteome</keyword>
<evidence type="ECO:0000313" key="3">
    <source>
        <dbReference type="EMBL" id="MTG96614.1"/>
    </source>
</evidence>
<comment type="caution">
    <text evidence="3">The sequence shown here is derived from an EMBL/GenBank/DDBJ whole genome shotgun (WGS) entry which is preliminary data.</text>
</comment>
<dbReference type="RefSeq" id="WP_155090665.1">
    <property type="nucleotide sequence ID" value="NZ_CP102754.1"/>
</dbReference>
<accession>A0A6I3LFP5</accession>
<feature type="chain" id="PRO_5026248277" description="Putative carbohydrate metabolism domain-containing protein" evidence="1">
    <location>
        <begin position="21"/>
        <end position="394"/>
    </location>
</feature>